<evidence type="ECO:0000256" key="4">
    <source>
        <dbReference type="ARBA" id="ARBA00022496"/>
    </source>
</evidence>
<dbReference type="SUPFAM" id="SSF49464">
    <property type="entry name" value="Carboxypeptidase regulatory domain-like"/>
    <property type="match status" value="1"/>
</dbReference>
<evidence type="ECO:0000259" key="14">
    <source>
        <dbReference type="Pfam" id="PF00593"/>
    </source>
</evidence>
<proteinExistence type="inferred from homology"/>
<dbReference type="InterPro" id="IPR012910">
    <property type="entry name" value="Plug_dom"/>
</dbReference>
<accession>A0ABT8LAP5</accession>
<evidence type="ECO:0000313" key="17">
    <source>
        <dbReference type="Proteomes" id="UP001172083"/>
    </source>
</evidence>
<evidence type="ECO:0000259" key="15">
    <source>
        <dbReference type="Pfam" id="PF07715"/>
    </source>
</evidence>
<keyword evidence="17" id="KW-1185">Reference proteome</keyword>
<protein>
    <submittedName>
        <fullName evidence="16">TonB-dependent receptor</fullName>
    </submittedName>
</protein>
<reference evidence="16" key="1">
    <citation type="submission" date="2023-06" db="EMBL/GenBank/DDBJ databases">
        <title>Genomic of Agaribacillus aureum.</title>
        <authorList>
            <person name="Wang G."/>
        </authorList>
    </citation>
    <scope>NUCLEOTIDE SEQUENCE</scope>
    <source>
        <strain evidence="16">BMA12</strain>
    </source>
</reference>
<sequence length="818" mass="91830">MKKLFLLAALGLGWQGTSYAQFNITGQVSDDQHEALAGANIWLEATNKATISNPDGGFKISGIRKGDYFINVSFIGYGSYREQISLDQNLTLEISLQPQAMLTDEVIVTATRASEKTPVTFTDVSKEEIQKQNLGQDMPFLLNQTPSTVVTSDAGAGVGYTGIRIRGSDPTRINVTINGIPYNDPESQGTFWVNLPDFASSVDNIQIQRGVGTSTNGSAAFGASINIQTTTYNPDPYGSIDNSFGSFNTRKHTVMAGTGLINNRFTFDARLSRISSDGYIDRASTDLKSYFVSGGYHGKSTLLKVNVFSGKEVTYQSWNGTPESRINGDREEMLAFAGRNSLTEAQTQNLLNSGRTYNFYEYENEVDNYQQDHYQLILAQDITKQLSLNAAIFYTHGEGFFEQFRNGDDFEDYNLDNVTIGGEVIESTDLIRRRWLDNDYYGISYSLDYNPSKKTNMILGGGFFTYEGDHFGEIVWSQFASNSAIRHRYYDNTGEKDDVNVFFKVHHQLTNRLNVYGDMQFRRVTYAVEGIDNDLRNLLVDDNFNFFNPKVGFTYDINKSVSGYASFSIGNREPTRNDFIDALEGRVPKNETLRNIEAGIKKSSTNYSLQANYFLMDYKNQLVLTGELNDVGTGIRTNVAKSYRTGIELLAGFVPSNKWELMANVTFSRNKIRDFNEIIYDYGVGFDEFNPINNSYEDVDISFSPNIVSGSTISYNPTQNLSLSLLSKYVGSQFLDNTGNKNRQIDAYFINDFRLIYQASPKFLKSLTFSLLVNNIFDVEYEANGYTFGYIGGGQNVRENFYYPQAGTNFLLGASLKF</sequence>
<keyword evidence="8" id="KW-0406">Ion transport</keyword>
<dbReference type="PANTHER" id="PTHR32552">
    <property type="entry name" value="FERRICHROME IRON RECEPTOR-RELATED"/>
    <property type="match status" value="1"/>
</dbReference>
<organism evidence="16 17">
    <name type="scientific">Agaribacillus aureus</name>
    <dbReference type="NCBI Taxonomy" id="3051825"/>
    <lineage>
        <taxon>Bacteria</taxon>
        <taxon>Pseudomonadati</taxon>
        <taxon>Bacteroidota</taxon>
        <taxon>Cytophagia</taxon>
        <taxon>Cytophagales</taxon>
        <taxon>Splendidivirgaceae</taxon>
        <taxon>Agaribacillus</taxon>
    </lineage>
</organism>
<evidence type="ECO:0000256" key="5">
    <source>
        <dbReference type="ARBA" id="ARBA00022692"/>
    </source>
</evidence>
<keyword evidence="3 12" id="KW-1134">Transmembrane beta strand</keyword>
<comment type="similarity">
    <text evidence="12 13">Belongs to the TonB-dependent receptor family.</text>
</comment>
<dbReference type="Pfam" id="PF00593">
    <property type="entry name" value="TonB_dep_Rec_b-barrel"/>
    <property type="match status" value="1"/>
</dbReference>
<feature type="domain" description="TonB-dependent receptor-like beta-barrel" evidence="14">
    <location>
        <begin position="316"/>
        <end position="776"/>
    </location>
</feature>
<evidence type="ECO:0000256" key="1">
    <source>
        <dbReference type="ARBA" id="ARBA00004571"/>
    </source>
</evidence>
<dbReference type="Pfam" id="PF07715">
    <property type="entry name" value="Plug"/>
    <property type="match status" value="1"/>
</dbReference>
<dbReference type="InterPro" id="IPR036942">
    <property type="entry name" value="Beta-barrel_TonB_sf"/>
</dbReference>
<dbReference type="Gene3D" id="2.40.170.20">
    <property type="entry name" value="TonB-dependent receptor, beta-barrel domain"/>
    <property type="match status" value="1"/>
</dbReference>
<evidence type="ECO:0000256" key="9">
    <source>
        <dbReference type="ARBA" id="ARBA00023077"/>
    </source>
</evidence>
<keyword evidence="6" id="KW-0732">Signal</keyword>
<dbReference type="InterPro" id="IPR037066">
    <property type="entry name" value="Plug_dom_sf"/>
</dbReference>
<keyword evidence="4" id="KW-0410">Iron transport</keyword>
<dbReference type="RefSeq" id="WP_346760168.1">
    <property type="nucleotide sequence ID" value="NZ_JAUJEB010000005.1"/>
</dbReference>
<evidence type="ECO:0000256" key="10">
    <source>
        <dbReference type="ARBA" id="ARBA00023136"/>
    </source>
</evidence>
<keyword evidence="5 12" id="KW-0812">Transmembrane</keyword>
<dbReference type="Gene3D" id="2.170.130.10">
    <property type="entry name" value="TonB-dependent receptor, plug domain"/>
    <property type="match status" value="1"/>
</dbReference>
<evidence type="ECO:0000256" key="7">
    <source>
        <dbReference type="ARBA" id="ARBA00023004"/>
    </source>
</evidence>
<keyword evidence="10 12" id="KW-0472">Membrane</keyword>
<dbReference type="Proteomes" id="UP001172083">
    <property type="component" value="Unassembled WGS sequence"/>
</dbReference>
<dbReference type="InterPro" id="IPR000531">
    <property type="entry name" value="Beta-barrel_TonB"/>
</dbReference>
<gene>
    <name evidence="16" type="ORF">QQ020_22310</name>
</gene>
<keyword evidence="2 12" id="KW-0813">Transport</keyword>
<dbReference type="InterPro" id="IPR008969">
    <property type="entry name" value="CarboxyPept-like_regulatory"/>
</dbReference>
<feature type="domain" description="TonB-dependent receptor plug" evidence="15">
    <location>
        <begin position="115"/>
        <end position="223"/>
    </location>
</feature>
<name>A0ABT8LAP5_9BACT</name>
<dbReference type="Pfam" id="PF13715">
    <property type="entry name" value="CarbopepD_reg_2"/>
    <property type="match status" value="1"/>
</dbReference>
<evidence type="ECO:0000256" key="6">
    <source>
        <dbReference type="ARBA" id="ARBA00022729"/>
    </source>
</evidence>
<keyword evidence="16" id="KW-0675">Receptor</keyword>
<evidence type="ECO:0000256" key="2">
    <source>
        <dbReference type="ARBA" id="ARBA00022448"/>
    </source>
</evidence>
<evidence type="ECO:0000313" key="16">
    <source>
        <dbReference type="EMBL" id="MDN5214830.1"/>
    </source>
</evidence>
<dbReference type="PANTHER" id="PTHR32552:SF68">
    <property type="entry name" value="FERRICHROME OUTER MEMBRANE TRANSPORTER_PHAGE RECEPTOR"/>
    <property type="match status" value="1"/>
</dbReference>
<dbReference type="PROSITE" id="PS52016">
    <property type="entry name" value="TONB_DEPENDENT_REC_3"/>
    <property type="match status" value="1"/>
</dbReference>
<dbReference type="InterPro" id="IPR039426">
    <property type="entry name" value="TonB-dep_rcpt-like"/>
</dbReference>
<keyword evidence="9 13" id="KW-0798">TonB box</keyword>
<evidence type="ECO:0000256" key="8">
    <source>
        <dbReference type="ARBA" id="ARBA00023065"/>
    </source>
</evidence>
<evidence type="ECO:0000256" key="13">
    <source>
        <dbReference type="RuleBase" id="RU003357"/>
    </source>
</evidence>
<dbReference type="Gene3D" id="2.60.40.1120">
    <property type="entry name" value="Carboxypeptidase-like, regulatory domain"/>
    <property type="match status" value="1"/>
</dbReference>
<comment type="caution">
    <text evidence="16">The sequence shown here is derived from an EMBL/GenBank/DDBJ whole genome shotgun (WGS) entry which is preliminary data.</text>
</comment>
<dbReference type="SUPFAM" id="SSF56935">
    <property type="entry name" value="Porins"/>
    <property type="match status" value="1"/>
</dbReference>
<evidence type="ECO:0000256" key="12">
    <source>
        <dbReference type="PROSITE-ProRule" id="PRU01360"/>
    </source>
</evidence>
<keyword evidence="7" id="KW-0408">Iron</keyword>
<dbReference type="EMBL" id="JAUJEB010000005">
    <property type="protein sequence ID" value="MDN5214830.1"/>
    <property type="molecule type" value="Genomic_DNA"/>
</dbReference>
<comment type="subcellular location">
    <subcellularLocation>
        <location evidence="1 12">Cell outer membrane</location>
        <topology evidence="1 12">Multi-pass membrane protein</topology>
    </subcellularLocation>
</comment>
<keyword evidence="11 12" id="KW-0998">Cell outer membrane</keyword>
<evidence type="ECO:0000256" key="3">
    <source>
        <dbReference type="ARBA" id="ARBA00022452"/>
    </source>
</evidence>
<evidence type="ECO:0000256" key="11">
    <source>
        <dbReference type="ARBA" id="ARBA00023237"/>
    </source>
</evidence>